<dbReference type="GO" id="GO:0009252">
    <property type="term" value="P:peptidoglycan biosynthetic process"/>
    <property type="evidence" value="ECO:0007669"/>
    <property type="project" value="UniProtKB-UniRule"/>
</dbReference>
<keyword evidence="6" id="KW-0132">Cell division</keyword>
<evidence type="ECO:0000256" key="2">
    <source>
        <dbReference type="ARBA" id="ARBA00022679"/>
    </source>
</evidence>
<dbReference type="GO" id="GO:0046872">
    <property type="term" value="F:metal ion binding"/>
    <property type="evidence" value="ECO:0007669"/>
    <property type="project" value="UniProtKB-KW"/>
</dbReference>
<dbReference type="GO" id="GO:0051301">
    <property type="term" value="P:cell division"/>
    <property type="evidence" value="ECO:0007669"/>
    <property type="project" value="UniProtKB-KW"/>
</dbReference>
<evidence type="ECO:0000313" key="10">
    <source>
        <dbReference type="Proteomes" id="UP000178764"/>
    </source>
</evidence>
<keyword evidence="6" id="KW-0131">Cell cycle</keyword>
<dbReference type="GO" id="GO:0071555">
    <property type="term" value="P:cell wall organization"/>
    <property type="evidence" value="ECO:0007669"/>
    <property type="project" value="UniProtKB-KW"/>
</dbReference>
<evidence type="ECO:0000256" key="8">
    <source>
        <dbReference type="PIRSR" id="PIRSR600715-1"/>
    </source>
</evidence>
<dbReference type="EC" id="2.7.8.13" evidence="6 7"/>
<reference evidence="9 10" key="1">
    <citation type="journal article" date="2016" name="Nat. Commun.">
        <title>Thousands of microbial genomes shed light on interconnected biogeochemical processes in an aquifer system.</title>
        <authorList>
            <person name="Anantharaman K."/>
            <person name="Brown C.T."/>
            <person name="Hug L.A."/>
            <person name="Sharon I."/>
            <person name="Castelle C.J."/>
            <person name="Probst A.J."/>
            <person name="Thomas B.C."/>
            <person name="Singh A."/>
            <person name="Wilkins M.J."/>
            <person name="Karaoz U."/>
            <person name="Brodie E.L."/>
            <person name="Williams K.H."/>
            <person name="Hubbard S.S."/>
            <person name="Banfield J.F."/>
        </authorList>
    </citation>
    <scope>NUCLEOTIDE SEQUENCE [LARGE SCALE GENOMIC DNA]</scope>
</reference>
<keyword evidence="3 6" id="KW-0812">Transmembrane</keyword>
<dbReference type="Pfam" id="PF00953">
    <property type="entry name" value="Glycos_transf_4"/>
    <property type="match status" value="1"/>
</dbReference>
<keyword evidence="6 8" id="KW-0460">Magnesium</keyword>
<dbReference type="GO" id="GO:0051992">
    <property type="term" value="F:UDP-N-acetylmuramoyl-L-alanyl-D-glutamyl-meso-2,6-diaminopimelyl-D-alanyl-D-alanine:undecaprenyl-phosphate transferase activity"/>
    <property type="evidence" value="ECO:0007669"/>
    <property type="project" value="RHEA"/>
</dbReference>
<feature type="transmembrane region" description="Helical" evidence="6">
    <location>
        <begin position="70"/>
        <end position="89"/>
    </location>
</feature>
<keyword evidence="5 6" id="KW-0472">Membrane</keyword>
<dbReference type="PANTHER" id="PTHR22926:SF5">
    <property type="entry name" value="PHOSPHO-N-ACETYLMURAMOYL-PENTAPEPTIDE-TRANSFERASE HOMOLOG"/>
    <property type="match status" value="1"/>
</dbReference>
<dbReference type="Proteomes" id="UP000178764">
    <property type="component" value="Unassembled WGS sequence"/>
</dbReference>
<feature type="binding site" evidence="8">
    <location>
        <position position="245"/>
    </location>
    <ligand>
        <name>Mg(2+)</name>
        <dbReference type="ChEBI" id="CHEBI:18420"/>
    </ligand>
</feature>
<keyword evidence="6" id="KW-0133">Cell shape</keyword>
<dbReference type="PANTHER" id="PTHR22926">
    <property type="entry name" value="PHOSPHO-N-ACETYLMURAMOYL-PENTAPEPTIDE-TRANSFERASE"/>
    <property type="match status" value="1"/>
</dbReference>
<comment type="similarity">
    <text evidence="6">Belongs to the glycosyltransferase 4 family. MraY subfamily.</text>
</comment>
<dbReference type="NCBIfam" id="TIGR00445">
    <property type="entry name" value="mraY"/>
    <property type="match status" value="1"/>
</dbReference>
<keyword evidence="2 6" id="KW-0808">Transferase</keyword>
<sequence>MEQIQLFLPDLARIFWLTALSFVIALIWTPLFTDFLYKNKLGKRIRKTGLDAQKAPIFYKLHKDKENTPTMGGLLVWVTTAVITLLFNLSRAGTWLPLFVLVATGIIGAIDDLANIRGNGPNRGGLPFKYKIFLYLIIAIIGAWWFYFKLGWDVFHIPGIGDFGLSLWYIPIFIAVIVFISFAVNQTDGLDGLAGGTLAISYAAYGLIALVEGKIALAAFCGTIMGALLAFLWFNIYPARFFMGDTGSMALGTTLGVIAFLTNSVAVLPIIGFVFVLEALSTIIQVFSKKFFKKKVFLSAPIHHHLEALGWPESKVTMRFWVISAVMAVIGLMIALIGRGA</sequence>
<dbReference type="AlphaFoldDB" id="A0A1F5DN06"/>
<dbReference type="InterPro" id="IPR000715">
    <property type="entry name" value="Glycosyl_transferase_4"/>
</dbReference>
<comment type="cofactor">
    <cofactor evidence="6 8">
        <name>Mg(2+)</name>
        <dbReference type="ChEBI" id="CHEBI:18420"/>
    </cofactor>
</comment>
<keyword evidence="6" id="KW-1003">Cell membrane</keyword>
<keyword evidence="6 8" id="KW-0479">Metal-binding</keyword>
<comment type="subcellular location">
    <subcellularLocation>
        <location evidence="6">Cell membrane</location>
        <topology evidence="6">Multi-pass membrane protein</topology>
    </subcellularLocation>
    <subcellularLocation>
        <location evidence="1">Membrane</location>
        <topology evidence="1">Multi-pass membrane protein</topology>
    </subcellularLocation>
</comment>
<comment type="catalytic activity">
    <reaction evidence="6">
        <text>UDP-N-acetyl-alpha-D-muramoyl-L-alanyl-gamma-D-glutamyl-meso-2,6-diaminopimeloyl-D-alanyl-D-alanine + di-trans,octa-cis-undecaprenyl phosphate = di-trans,octa-cis-undecaprenyl diphospho-N-acetyl-alpha-D-muramoyl-L-alanyl-D-glutamyl-meso-2,6-diaminopimeloyl-D-alanyl-D-alanine + UMP</text>
        <dbReference type="Rhea" id="RHEA:28386"/>
        <dbReference type="ChEBI" id="CHEBI:57865"/>
        <dbReference type="ChEBI" id="CHEBI:60392"/>
        <dbReference type="ChEBI" id="CHEBI:61386"/>
        <dbReference type="ChEBI" id="CHEBI:61387"/>
        <dbReference type="EC" id="2.7.8.13"/>
    </reaction>
</comment>
<feature type="binding site" evidence="8">
    <location>
        <position position="185"/>
    </location>
    <ligand>
        <name>Mg(2+)</name>
        <dbReference type="ChEBI" id="CHEBI:18420"/>
    </ligand>
</feature>
<feature type="transmembrane region" description="Helical" evidence="6">
    <location>
        <begin position="215"/>
        <end position="234"/>
    </location>
</feature>
<evidence type="ECO:0000256" key="7">
    <source>
        <dbReference type="NCBIfam" id="TIGR00445"/>
    </source>
</evidence>
<dbReference type="GO" id="GO:0008963">
    <property type="term" value="F:phospho-N-acetylmuramoyl-pentapeptide-transferase activity"/>
    <property type="evidence" value="ECO:0007669"/>
    <property type="project" value="UniProtKB-UniRule"/>
</dbReference>
<feature type="transmembrane region" description="Helical" evidence="6">
    <location>
        <begin position="192"/>
        <end position="209"/>
    </location>
</feature>
<evidence type="ECO:0000313" key="9">
    <source>
        <dbReference type="EMBL" id="OGD56523.1"/>
    </source>
</evidence>
<comment type="caution">
    <text evidence="9">The sequence shown here is derived from an EMBL/GenBank/DDBJ whole genome shotgun (WGS) entry which is preliminary data.</text>
</comment>
<feature type="transmembrane region" description="Helical" evidence="6">
    <location>
        <begin position="95"/>
        <end position="116"/>
    </location>
</feature>
<dbReference type="UniPathway" id="UPA00219"/>
<evidence type="ECO:0000256" key="5">
    <source>
        <dbReference type="ARBA" id="ARBA00023136"/>
    </source>
</evidence>
<keyword evidence="4 6" id="KW-1133">Transmembrane helix</keyword>
<keyword evidence="6" id="KW-0961">Cell wall biogenesis/degradation</keyword>
<evidence type="ECO:0000256" key="3">
    <source>
        <dbReference type="ARBA" id="ARBA00022692"/>
    </source>
</evidence>
<evidence type="ECO:0000256" key="1">
    <source>
        <dbReference type="ARBA" id="ARBA00004141"/>
    </source>
</evidence>
<evidence type="ECO:0000256" key="4">
    <source>
        <dbReference type="ARBA" id="ARBA00022989"/>
    </source>
</evidence>
<gene>
    <name evidence="6" type="primary">mraY</name>
    <name evidence="9" type="ORF">A2V71_02510</name>
</gene>
<name>A0A1F5DN06_9BACT</name>
<organism evidence="9 10">
    <name type="scientific">Candidatus Berkelbacteria bacterium RBG_13_40_8</name>
    <dbReference type="NCBI Taxonomy" id="1797467"/>
    <lineage>
        <taxon>Bacteria</taxon>
        <taxon>Candidatus Berkelbacteria</taxon>
    </lineage>
</organism>
<comment type="pathway">
    <text evidence="6">Cell wall biogenesis; peptidoglycan biosynthesis.</text>
</comment>
<feature type="transmembrane region" description="Helical" evidence="6">
    <location>
        <begin position="128"/>
        <end position="147"/>
    </location>
</feature>
<protein>
    <recommendedName>
        <fullName evidence="6 7">Phospho-N-acetylmuramoyl-pentapeptide-transferase</fullName>
        <ecNumber evidence="6 7">2.7.8.13</ecNumber>
    </recommendedName>
    <alternativeName>
        <fullName evidence="6">UDP-MurNAc-pentapeptide phosphotransferase</fullName>
    </alternativeName>
</protein>
<dbReference type="CDD" id="cd06852">
    <property type="entry name" value="GT_MraY"/>
    <property type="match status" value="1"/>
</dbReference>
<dbReference type="GO" id="GO:0008360">
    <property type="term" value="P:regulation of cell shape"/>
    <property type="evidence" value="ECO:0007669"/>
    <property type="project" value="UniProtKB-KW"/>
</dbReference>
<proteinExistence type="inferred from homology"/>
<dbReference type="HAMAP" id="MF_00038">
    <property type="entry name" value="MraY"/>
    <property type="match status" value="1"/>
</dbReference>
<feature type="transmembrane region" description="Helical" evidence="6">
    <location>
        <begin position="14"/>
        <end position="37"/>
    </location>
</feature>
<evidence type="ECO:0000256" key="6">
    <source>
        <dbReference type="HAMAP-Rule" id="MF_00038"/>
    </source>
</evidence>
<accession>A0A1F5DN06</accession>
<dbReference type="GO" id="GO:0005886">
    <property type="term" value="C:plasma membrane"/>
    <property type="evidence" value="ECO:0007669"/>
    <property type="project" value="UniProtKB-SubCell"/>
</dbReference>
<dbReference type="EMBL" id="MEZT01000019">
    <property type="protein sequence ID" value="OGD56523.1"/>
    <property type="molecule type" value="Genomic_DNA"/>
</dbReference>
<dbReference type="InterPro" id="IPR003524">
    <property type="entry name" value="PNAcMuramoyl-5peptid_Trfase"/>
</dbReference>
<comment type="function">
    <text evidence="6">Catalyzes the initial step of the lipid cycle reactions in the biosynthesis of the cell wall peptidoglycan: transfers peptidoglycan precursor phospho-MurNAc-pentapeptide from UDP-MurNAc-pentapeptide onto the lipid carrier undecaprenyl phosphate, yielding undecaprenyl-pyrophosphoryl-MurNAc-pentapeptide, known as lipid I.</text>
</comment>
<feature type="transmembrane region" description="Helical" evidence="6">
    <location>
        <begin position="320"/>
        <end position="338"/>
    </location>
</feature>
<keyword evidence="6" id="KW-0573">Peptidoglycan synthesis</keyword>
<feature type="transmembrane region" description="Helical" evidence="6">
    <location>
        <begin position="167"/>
        <end position="185"/>
    </location>
</feature>